<name>D9CGE9_9ARCH</name>
<dbReference type="InterPro" id="IPR043717">
    <property type="entry name" value="DUF5658"/>
</dbReference>
<accession>D9CGE9</accession>
<geneLocation type="plasmid" evidence="3">
    <name>hyperthermophilic archaeal plasmid 1</name>
</geneLocation>
<keyword evidence="1" id="KW-0472">Membrane</keyword>
<evidence type="ECO:0000259" key="2">
    <source>
        <dbReference type="Pfam" id="PF18902"/>
    </source>
</evidence>
<feature type="transmembrane region" description="Helical" evidence="1">
    <location>
        <begin position="76"/>
        <end position="94"/>
    </location>
</feature>
<protein>
    <recommendedName>
        <fullName evidence="2">DUF5658 domain-containing protein</fullName>
    </recommendedName>
</protein>
<feature type="domain" description="DUF5658" evidence="2">
    <location>
        <begin position="40"/>
        <end position="125"/>
    </location>
</feature>
<sequence length="126" mass="14578">MKMTPKTSGFWDPEIYRELEKRNMEDKRLKPKHLAVIFAVTMLLRVLDWVTTSIALERGYIEANPFQSQLMSMGPLYYFAGQMLGTIAVSLLLWISTRYTSLTEILAFDTILFSVPVLNNLTLILW</sequence>
<keyword evidence="1" id="KW-0812">Transmembrane</keyword>
<organism evidence="3">
    <name type="scientific">archaeon enrichment culture clone 1(2010)</name>
    <dbReference type="NCBI Taxonomy" id="795325"/>
    <lineage>
        <taxon>Archaea</taxon>
        <taxon>environmental samples</taxon>
    </lineage>
</organism>
<proteinExistence type="predicted"/>
<feature type="transmembrane region" description="Helical" evidence="1">
    <location>
        <begin position="34"/>
        <end position="56"/>
    </location>
</feature>
<dbReference type="EMBL" id="GU722198">
    <property type="protein sequence ID" value="ADJ54303.1"/>
    <property type="molecule type" value="Genomic_DNA"/>
</dbReference>
<dbReference type="AlphaFoldDB" id="D9CGE9"/>
<dbReference type="Pfam" id="PF18902">
    <property type="entry name" value="DUF5658"/>
    <property type="match status" value="1"/>
</dbReference>
<reference evidence="3" key="1">
    <citation type="journal article" date="2010" name="Environ. Microbiol.">
        <title>Metagenomic analyses of novel viruses and plasmids from a cultured environmental sample of hyperthermophilic neutrophiles.</title>
        <authorList>
            <person name="Garrett R.A."/>
            <person name="Prangishvili D."/>
            <person name="Shah S.A."/>
            <person name="Reuter M."/>
            <person name="Stetter K.O."/>
            <person name="Peng X."/>
        </authorList>
    </citation>
    <scope>NUCLEOTIDE SEQUENCE</scope>
    <source>
        <plasmid evidence="3">hyperthermophilic archaeal plasmid 1</plasmid>
    </source>
</reference>
<keyword evidence="1" id="KW-1133">Transmembrane helix</keyword>
<evidence type="ECO:0000256" key="1">
    <source>
        <dbReference type="SAM" id="Phobius"/>
    </source>
</evidence>
<gene>
    <name evidence="3" type="ORF">pHA1_gp25</name>
</gene>
<feature type="transmembrane region" description="Helical" evidence="1">
    <location>
        <begin position="106"/>
        <end position="125"/>
    </location>
</feature>
<evidence type="ECO:0000313" key="3">
    <source>
        <dbReference type="EMBL" id="ADJ54303.1"/>
    </source>
</evidence>
<keyword evidence="3" id="KW-0614">Plasmid</keyword>